<organism evidence="3 4">
    <name type="scientific">Rhipicephalus microplus</name>
    <name type="common">Cattle tick</name>
    <name type="synonym">Boophilus microplus</name>
    <dbReference type="NCBI Taxonomy" id="6941"/>
    <lineage>
        <taxon>Eukaryota</taxon>
        <taxon>Metazoa</taxon>
        <taxon>Ecdysozoa</taxon>
        <taxon>Arthropoda</taxon>
        <taxon>Chelicerata</taxon>
        <taxon>Arachnida</taxon>
        <taxon>Acari</taxon>
        <taxon>Parasitiformes</taxon>
        <taxon>Ixodida</taxon>
        <taxon>Ixodoidea</taxon>
        <taxon>Ixodidae</taxon>
        <taxon>Rhipicephalinae</taxon>
        <taxon>Rhipicephalus</taxon>
        <taxon>Boophilus</taxon>
    </lineage>
</organism>
<dbReference type="EMBL" id="JABSTU010000006">
    <property type="protein sequence ID" value="KAH8027103.1"/>
    <property type="molecule type" value="Genomic_DNA"/>
</dbReference>
<keyword evidence="4" id="KW-1185">Reference proteome</keyword>
<reference evidence="3" key="1">
    <citation type="journal article" date="2020" name="Cell">
        <title>Large-Scale Comparative Analyses of Tick Genomes Elucidate Their Genetic Diversity and Vector Capacities.</title>
        <authorList>
            <consortium name="Tick Genome and Microbiome Consortium (TIGMIC)"/>
            <person name="Jia N."/>
            <person name="Wang J."/>
            <person name="Shi W."/>
            <person name="Du L."/>
            <person name="Sun Y."/>
            <person name="Zhan W."/>
            <person name="Jiang J.F."/>
            <person name="Wang Q."/>
            <person name="Zhang B."/>
            <person name="Ji P."/>
            <person name="Bell-Sakyi L."/>
            <person name="Cui X.M."/>
            <person name="Yuan T.T."/>
            <person name="Jiang B.G."/>
            <person name="Yang W.F."/>
            <person name="Lam T.T."/>
            <person name="Chang Q.C."/>
            <person name="Ding S.J."/>
            <person name="Wang X.J."/>
            <person name="Zhu J.G."/>
            <person name="Ruan X.D."/>
            <person name="Zhao L."/>
            <person name="Wei J.T."/>
            <person name="Ye R.Z."/>
            <person name="Que T.C."/>
            <person name="Du C.H."/>
            <person name="Zhou Y.H."/>
            <person name="Cheng J.X."/>
            <person name="Dai P.F."/>
            <person name="Guo W.B."/>
            <person name="Han X.H."/>
            <person name="Huang E.J."/>
            <person name="Li L.F."/>
            <person name="Wei W."/>
            <person name="Gao Y.C."/>
            <person name="Liu J.Z."/>
            <person name="Shao H.Z."/>
            <person name="Wang X."/>
            <person name="Wang C.C."/>
            <person name="Yang T.C."/>
            <person name="Huo Q.B."/>
            <person name="Li W."/>
            <person name="Chen H.Y."/>
            <person name="Chen S.E."/>
            <person name="Zhou L.G."/>
            <person name="Ni X.B."/>
            <person name="Tian J.H."/>
            <person name="Sheng Y."/>
            <person name="Liu T."/>
            <person name="Pan Y.S."/>
            <person name="Xia L.Y."/>
            <person name="Li J."/>
            <person name="Zhao F."/>
            <person name="Cao W.C."/>
        </authorList>
    </citation>
    <scope>NUCLEOTIDE SEQUENCE</scope>
    <source>
        <strain evidence="3">Rmic-2018</strain>
    </source>
</reference>
<dbReference type="PROSITE" id="PS50158">
    <property type="entry name" value="ZF_CCHC"/>
    <property type="match status" value="1"/>
</dbReference>
<evidence type="ECO:0000256" key="1">
    <source>
        <dbReference type="PROSITE-ProRule" id="PRU00047"/>
    </source>
</evidence>
<dbReference type="InterPro" id="IPR001878">
    <property type="entry name" value="Znf_CCHC"/>
</dbReference>
<dbReference type="SMART" id="SM00343">
    <property type="entry name" value="ZnF_C2HC"/>
    <property type="match status" value="1"/>
</dbReference>
<evidence type="ECO:0000313" key="3">
    <source>
        <dbReference type="EMBL" id="KAH8027103.1"/>
    </source>
</evidence>
<dbReference type="InterPro" id="IPR036875">
    <property type="entry name" value="Znf_CCHC_sf"/>
</dbReference>
<gene>
    <name evidence="3" type="ORF">HPB51_002257</name>
</gene>
<accession>A0A9J6DY09</accession>
<keyword evidence="1" id="KW-0862">Zinc</keyword>
<comment type="caution">
    <text evidence="3">The sequence shown here is derived from an EMBL/GenBank/DDBJ whole genome shotgun (WGS) entry which is preliminary data.</text>
</comment>
<keyword evidence="1" id="KW-0479">Metal-binding</keyword>
<dbReference type="AlphaFoldDB" id="A0A9J6DY09"/>
<evidence type="ECO:0000313" key="4">
    <source>
        <dbReference type="Proteomes" id="UP000821866"/>
    </source>
</evidence>
<name>A0A9J6DY09_RHIMP</name>
<proteinExistence type="predicted"/>
<evidence type="ECO:0000259" key="2">
    <source>
        <dbReference type="PROSITE" id="PS50158"/>
    </source>
</evidence>
<dbReference type="Gene3D" id="4.10.60.10">
    <property type="entry name" value="Zinc finger, CCHC-type"/>
    <property type="match status" value="1"/>
</dbReference>
<dbReference type="Pfam" id="PF00098">
    <property type="entry name" value="zf-CCHC"/>
    <property type="match status" value="1"/>
</dbReference>
<reference evidence="3" key="2">
    <citation type="submission" date="2021-09" db="EMBL/GenBank/DDBJ databases">
        <authorList>
            <person name="Jia N."/>
            <person name="Wang J."/>
            <person name="Shi W."/>
            <person name="Du L."/>
            <person name="Sun Y."/>
            <person name="Zhan W."/>
            <person name="Jiang J."/>
            <person name="Wang Q."/>
            <person name="Zhang B."/>
            <person name="Ji P."/>
            <person name="Sakyi L.B."/>
            <person name="Cui X."/>
            <person name="Yuan T."/>
            <person name="Jiang B."/>
            <person name="Yang W."/>
            <person name="Lam T.T.-Y."/>
            <person name="Chang Q."/>
            <person name="Ding S."/>
            <person name="Wang X."/>
            <person name="Zhu J."/>
            <person name="Ruan X."/>
            <person name="Zhao L."/>
            <person name="Wei J."/>
            <person name="Que T."/>
            <person name="Du C."/>
            <person name="Cheng J."/>
            <person name="Dai P."/>
            <person name="Han X."/>
            <person name="Huang E."/>
            <person name="Gao Y."/>
            <person name="Liu J."/>
            <person name="Shao H."/>
            <person name="Ye R."/>
            <person name="Li L."/>
            <person name="Wei W."/>
            <person name="Wang X."/>
            <person name="Wang C."/>
            <person name="Huo Q."/>
            <person name="Li W."/>
            <person name="Guo W."/>
            <person name="Chen H."/>
            <person name="Chen S."/>
            <person name="Zhou L."/>
            <person name="Zhou L."/>
            <person name="Ni X."/>
            <person name="Tian J."/>
            <person name="Zhou Y."/>
            <person name="Sheng Y."/>
            <person name="Liu T."/>
            <person name="Pan Y."/>
            <person name="Xia L."/>
            <person name="Li J."/>
            <person name="Zhao F."/>
            <person name="Cao W."/>
        </authorList>
    </citation>
    <scope>NUCLEOTIDE SEQUENCE</scope>
    <source>
        <strain evidence="3">Rmic-2018</strain>
        <tissue evidence="3">Larvae</tissue>
    </source>
</reference>
<keyword evidence="1" id="KW-0863">Zinc-finger</keyword>
<dbReference type="SUPFAM" id="SSF57756">
    <property type="entry name" value="Retrovirus zinc finger-like domains"/>
    <property type="match status" value="1"/>
</dbReference>
<dbReference type="GO" id="GO:0008270">
    <property type="term" value="F:zinc ion binding"/>
    <property type="evidence" value="ECO:0007669"/>
    <property type="project" value="UniProtKB-KW"/>
</dbReference>
<sequence>MESYKGTLQGLPYGLATLIREVVREERDRHEAAYVLSPRVKELLPPCDPGVTSIKAASVDAYNFAPHPMIPSPAMNAHLGYEIDEGFVRGPSAVSQPWDSRAIYPPNSNCSMSSERPVCFQCGVRGHVARFCPQHRRM</sequence>
<dbReference type="Proteomes" id="UP000821866">
    <property type="component" value="Chromosome 4"/>
</dbReference>
<feature type="domain" description="CCHC-type" evidence="2">
    <location>
        <begin position="119"/>
        <end position="134"/>
    </location>
</feature>
<protein>
    <recommendedName>
        <fullName evidence="2">CCHC-type domain-containing protein</fullName>
    </recommendedName>
</protein>
<dbReference type="GO" id="GO:0003676">
    <property type="term" value="F:nucleic acid binding"/>
    <property type="evidence" value="ECO:0007669"/>
    <property type="project" value="InterPro"/>
</dbReference>